<dbReference type="Proteomes" id="UP001165962">
    <property type="component" value="Unassembled WGS sequence"/>
</dbReference>
<organism evidence="2 3">
    <name type="scientific">Paenibacillus agricola</name>
    <dbReference type="NCBI Taxonomy" id="2716264"/>
    <lineage>
        <taxon>Bacteria</taxon>
        <taxon>Bacillati</taxon>
        <taxon>Bacillota</taxon>
        <taxon>Bacilli</taxon>
        <taxon>Bacillales</taxon>
        <taxon>Paenibacillaceae</taxon>
        <taxon>Paenibacillus</taxon>
    </lineage>
</organism>
<keyword evidence="1" id="KW-0812">Transmembrane</keyword>
<dbReference type="InterPro" id="IPR008523">
    <property type="entry name" value="DUF805"/>
</dbReference>
<sequence length="62" mass="7782">MVFRGRTRRKEYWLFSLIHILIIIGITLLDYIVGNFNFVYIRRRDQRFIVERWRLFLFSSNL</sequence>
<keyword evidence="3" id="KW-1185">Reference proteome</keyword>
<keyword evidence="1" id="KW-0472">Membrane</keyword>
<dbReference type="RefSeq" id="WP_166147727.1">
    <property type="nucleotide sequence ID" value="NZ_JAAOIW010000002.1"/>
</dbReference>
<evidence type="ECO:0000313" key="2">
    <source>
        <dbReference type="EMBL" id="NHN29611.1"/>
    </source>
</evidence>
<comment type="caution">
    <text evidence="2">The sequence shown here is derived from an EMBL/GenBank/DDBJ whole genome shotgun (WGS) entry which is preliminary data.</text>
</comment>
<gene>
    <name evidence="2" type="ORF">G9U52_07155</name>
</gene>
<proteinExistence type="predicted"/>
<dbReference type="EMBL" id="JAAOIW010000002">
    <property type="protein sequence ID" value="NHN29611.1"/>
    <property type="molecule type" value="Genomic_DNA"/>
</dbReference>
<protein>
    <submittedName>
        <fullName evidence="2">DUF805 domain-containing protein</fullName>
    </submittedName>
</protein>
<name>A0ABX0J2F5_9BACL</name>
<dbReference type="Pfam" id="PF05656">
    <property type="entry name" value="DUF805"/>
    <property type="match status" value="1"/>
</dbReference>
<evidence type="ECO:0000256" key="1">
    <source>
        <dbReference type="SAM" id="Phobius"/>
    </source>
</evidence>
<evidence type="ECO:0000313" key="3">
    <source>
        <dbReference type="Proteomes" id="UP001165962"/>
    </source>
</evidence>
<keyword evidence="1" id="KW-1133">Transmembrane helix</keyword>
<reference evidence="2" key="1">
    <citation type="submission" date="2020-03" db="EMBL/GenBank/DDBJ databases">
        <title>Draft sequencing of Paenibacilllus sp. S3N08.</title>
        <authorList>
            <person name="Kim D.-U."/>
        </authorList>
    </citation>
    <scope>NUCLEOTIDE SEQUENCE</scope>
    <source>
        <strain evidence="2">S3N08</strain>
    </source>
</reference>
<accession>A0ABX0J2F5</accession>
<feature type="transmembrane region" description="Helical" evidence="1">
    <location>
        <begin position="12"/>
        <end position="33"/>
    </location>
</feature>